<accession>A0A242MBD7</accession>
<dbReference type="InterPro" id="IPR009799">
    <property type="entry name" value="EthD_dom"/>
</dbReference>
<dbReference type="Pfam" id="PF07110">
    <property type="entry name" value="EthD"/>
    <property type="match status" value="1"/>
</dbReference>
<dbReference type="GO" id="GO:0016491">
    <property type="term" value="F:oxidoreductase activity"/>
    <property type="evidence" value="ECO:0007669"/>
    <property type="project" value="InterPro"/>
</dbReference>
<dbReference type="SUPFAM" id="SSF54909">
    <property type="entry name" value="Dimeric alpha+beta barrel"/>
    <property type="match status" value="1"/>
</dbReference>
<name>A0A242MBD7_CABSO</name>
<evidence type="ECO:0000259" key="1">
    <source>
        <dbReference type="Pfam" id="PF07110"/>
    </source>
</evidence>
<dbReference type="RefSeq" id="WP_061998882.1">
    <property type="nucleotide sequence ID" value="NZ_MSRG01000075.1"/>
</dbReference>
<dbReference type="Gene3D" id="3.30.70.100">
    <property type="match status" value="1"/>
</dbReference>
<dbReference type="Proteomes" id="UP000195221">
    <property type="component" value="Unassembled WGS sequence"/>
</dbReference>
<dbReference type="NCBIfam" id="TIGR02118">
    <property type="entry name" value="EthD family reductase"/>
    <property type="match status" value="1"/>
</dbReference>
<feature type="domain" description="EthD" evidence="1">
    <location>
        <begin position="18"/>
        <end position="92"/>
    </location>
</feature>
<comment type="caution">
    <text evidence="2">The sequence shown here is derived from an EMBL/GenBank/DDBJ whole genome shotgun (WGS) entry which is preliminary data.</text>
</comment>
<dbReference type="PANTHER" id="PTHR40260:SF2">
    <property type="entry name" value="BLR8190 PROTEIN"/>
    <property type="match status" value="1"/>
</dbReference>
<gene>
    <name evidence="2" type="ORF">PAMC26577_33090</name>
</gene>
<protein>
    <recommendedName>
        <fullName evidence="1">EthD domain-containing protein</fullName>
    </recommendedName>
</protein>
<evidence type="ECO:0000313" key="3">
    <source>
        <dbReference type="Proteomes" id="UP000195221"/>
    </source>
</evidence>
<dbReference type="EMBL" id="NBTZ01000131">
    <property type="protein sequence ID" value="OTP68614.1"/>
    <property type="molecule type" value="Genomic_DNA"/>
</dbReference>
<evidence type="ECO:0000313" key="2">
    <source>
        <dbReference type="EMBL" id="OTP68614.1"/>
    </source>
</evidence>
<proteinExistence type="predicted"/>
<dbReference type="InterPro" id="IPR011008">
    <property type="entry name" value="Dimeric_a/b-barrel"/>
</dbReference>
<sequence length="106" mass="11299">MIKVSFMYPYSENARFDIDYYCSHHMPWVAGLLGTTLKGWSADVGLGGGAPGSKPLYVAAGHLLFDSVDAFKAAVAPHAKAFADDLTNYTDGDPAVVQISEVRASS</sequence>
<dbReference type="AlphaFoldDB" id="A0A242MBD7"/>
<reference evidence="2 3" key="1">
    <citation type="submission" date="2017-03" db="EMBL/GenBank/DDBJ databases">
        <title>Genome analysis of strain PAMC 26577.</title>
        <authorList>
            <person name="Oh H.-M."/>
            <person name="Yang J.-A."/>
        </authorList>
    </citation>
    <scope>NUCLEOTIDE SEQUENCE [LARGE SCALE GENOMIC DNA]</scope>
    <source>
        <strain evidence="2 3">PAMC 26577</strain>
    </source>
</reference>
<organism evidence="2 3">
    <name type="scientific">Caballeronia sordidicola</name>
    <name type="common">Burkholderia sordidicola</name>
    <dbReference type="NCBI Taxonomy" id="196367"/>
    <lineage>
        <taxon>Bacteria</taxon>
        <taxon>Pseudomonadati</taxon>
        <taxon>Pseudomonadota</taxon>
        <taxon>Betaproteobacteria</taxon>
        <taxon>Burkholderiales</taxon>
        <taxon>Burkholderiaceae</taxon>
        <taxon>Caballeronia</taxon>
    </lineage>
</organism>
<dbReference type="PANTHER" id="PTHR40260">
    <property type="entry name" value="BLR8190 PROTEIN"/>
    <property type="match status" value="1"/>
</dbReference>